<keyword evidence="1" id="KW-1133">Transmembrane helix</keyword>
<name>A0A927BNJ8_STRGL</name>
<accession>A0A927BNJ8</accession>
<keyword evidence="1" id="KW-0812">Transmembrane</keyword>
<comment type="caution">
    <text evidence="2">The sequence shown here is derived from an EMBL/GenBank/DDBJ whole genome shotgun (WGS) entry which is preliminary data.</text>
</comment>
<dbReference type="EMBL" id="JACWUS010000005">
    <property type="protein sequence ID" value="MBD2829881.1"/>
    <property type="molecule type" value="Genomic_DNA"/>
</dbReference>
<feature type="transmembrane region" description="Helical" evidence="1">
    <location>
        <begin position="60"/>
        <end position="79"/>
    </location>
</feature>
<dbReference type="AlphaFoldDB" id="A0A927BNJ8"/>
<evidence type="ECO:0000313" key="2">
    <source>
        <dbReference type="EMBL" id="MBD2829881.1"/>
    </source>
</evidence>
<keyword evidence="1" id="KW-0472">Membrane</keyword>
<organism evidence="2">
    <name type="scientific">Streptomyces globisporus</name>
    <dbReference type="NCBI Taxonomy" id="1908"/>
    <lineage>
        <taxon>Bacteria</taxon>
        <taxon>Bacillati</taxon>
        <taxon>Actinomycetota</taxon>
        <taxon>Actinomycetes</taxon>
        <taxon>Kitasatosporales</taxon>
        <taxon>Streptomycetaceae</taxon>
        <taxon>Streptomyces</taxon>
    </lineage>
</organism>
<proteinExistence type="predicted"/>
<feature type="transmembrane region" description="Helical" evidence="1">
    <location>
        <begin position="20"/>
        <end position="40"/>
    </location>
</feature>
<protein>
    <submittedName>
        <fullName evidence="2">Uncharacterized protein</fullName>
    </submittedName>
</protein>
<gene>
    <name evidence="2" type="ORF">ID875_21165</name>
</gene>
<reference evidence="2" key="1">
    <citation type="journal article" date="2020" name="PLoS ONE">
        <title>Isolation and characterization of Streptomyces bacteriophages and Streptomyces strains encoding biosynthetic arsenals: Streptomyces strains and phages for antibiotic discovery.</title>
        <authorList>
            <person name="Montano E.T."/>
            <person name="Nideffer J.F."/>
            <person name="Brumage L."/>
            <person name="Erb M."/>
            <person name="Derman A.I."/>
            <person name="Davis J.P."/>
            <person name="Estrada E."/>
            <person name="Fu S."/>
            <person name="Le D."/>
            <person name="Vuppala A."/>
            <person name="Tran C."/>
            <person name="Luterstein E."/>
            <person name="Lakkaraju S."/>
            <person name="Panchagnula S."/>
            <person name="Ren C."/>
            <person name="Doan J."/>
            <person name="Tran S."/>
            <person name="Soriano J."/>
            <person name="Fujita Y."/>
            <person name="Gutala P."/>
            <person name="Fujii Q."/>
            <person name="Lee M."/>
            <person name="Bui A."/>
            <person name="Villarreal C."/>
            <person name="Shing S.R."/>
            <person name="Kim S."/>
            <person name="Freeman D."/>
            <person name="Racha V."/>
            <person name="Ho A."/>
            <person name="Kumar P."/>
            <person name="Falah K."/>
            <person name="Dawson T."/>
            <person name="Enustun E."/>
            <person name="Prichard A."/>
            <person name="Gomez A."/>
            <person name="Khanna K."/>
            <person name="Trigg S."/>
            <person name="Fernandez L."/>
            <person name="Pogliano K."/>
            <person name="Pogliano J."/>
        </authorList>
    </citation>
    <scope>NUCLEOTIDE SEQUENCE</scope>
    <source>
        <strain evidence="2">QF2</strain>
    </source>
</reference>
<sequence>MVYRQRGDVRTESLGGHFMINGGMTVLAAATVKAMLWLIYKRPDEAESDAMPDVAPLLLWSGIGAGALALAGWGGLRLLRGRRAKRRRQQALERAHERVATSYAEYLTDMLEWLERPGLADVSVPETAALVQALAAADDARLGDDVDRYQTAVASLRTAWQAADDRARRTGLRALPDTERRAAEQARKLLILALDEGGSESERRAAYGKARSLLDGILVIPPQAVAALEADRRLPLPPKPF</sequence>
<evidence type="ECO:0000256" key="1">
    <source>
        <dbReference type="SAM" id="Phobius"/>
    </source>
</evidence>